<dbReference type="Gene3D" id="3.40.50.1820">
    <property type="entry name" value="alpha/beta hydrolase"/>
    <property type="match status" value="1"/>
</dbReference>
<name>A0A7I8WXV8_BURXY</name>
<evidence type="ECO:0000256" key="2">
    <source>
        <dbReference type="RuleBase" id="RU361156"/>
    </source>
</evidence>
<keyword evidence="2" id="KW-0121">Carboxypeptidase</keyword>
<dbReference type="InterPro" id="IPR001563">
    <property type="entry name" value="Peptidase_S10"/>
</dbReference>
<dbReference type="Pfam" id="PF00450">
    <property type="entry name" value="Peptidase_S10"/>
    <property type="match status" value="1"/>
</dbReference>
<evidence type="ECO:0000313" key="3">
    <source>
        <dbReference type="EMBL" id="CAD5216956.1"/>
    </source>
</evidence>
<accession>A0A7I8WXV8</accession>
<dbReference type="EMBL" id="CAJFDI010000002">
    <property type="protein sequence ID" value="CAD5216956.1"/>
    <property type="molecule type" value="Genomic_DNA"/>
</dbReference>
<comment type="caution">
    <text evidence="3">The sequence shown here is derived from an EMBL/GenBank/DDBJ whole genome shotgun (WGS) entry which is preliminary data.</text>
</comment>
<dbReference type="Proteomes" id="UP000659654">
    <property type="component" value="Unassembled WGS sequence"/>
</dbReference>
<dbReference type="AlphaFoldDB" id="A0A7I8WXV8"/>
<gene>
    <name evidence="3" type="ORF">BXYJ_LOCUS4794</name>
</gene>
<evidence type="ECO:0000313" key="4">
    <source>
        <dbReference type="Proteomes" id="UP000659654"/>
    </source>
</evidence>
<dbReference type="GO" id="GO:0004185">
    <property type="term" value="F:serine-type carboxypeptidase activity"/>
    <property type="evidence" value="ECO:0007669"/>
    <property type="project" value="UniProtKB-UniRule"/>
</dbReference>
<dbReference type="GO" id="GO:0006508">
    <property type="term" value="P:proteolysis"/>
    <property type="evidence" value="ECO:0007669"/>
    <property type="project" value="UniProtKB-KW"/>
</dbReference>
<dbReference type="EC" id="3.4.16.-" evidence="2"/>
<evidence type="ECO:0000256" key="1">
    <source>
        <dbReference type="ARBA" id="ARBA00009431"/>
    </source>
</evidence>
<proteinExistence type="inferred from homology"/>
<keyword evidence="4" id="KW-1185">Reference proteome</keyword>
<dbReference type="Proteomes" id="UP000582659">
    <property type="component" value="Unassembled WGS sequence"/>
</dbReference>
<dbReference type="PANTHER" id="PTHR11802:SF201">
    <property type="entry name" value="CARBOXYPEPTIDASE"/>
    <property type="match status" value="1"/>
</dbReference>
<dbReference type="InterPro" id="IPR018202">
    <property type="entry name" value="Ser_caboxypep_ser_AS"/>
</dbReference>
<dbReference type="PROSITE" id="PS00131">
    <property type="entry name" value="CARBOXYPEPT_SER_SER"/>
    <property type="match status" value="1"/>
</dbReference>
<protein>
    <recommendedName>
        <fullName evidence="2">Carboxypeptidase</fullName>
        <ecNumber evidence="2">3.4.16.-</ecNumber>
    </recommendedName>
</protein>
<sequence length="466" mass="52479">MKLGILNFHSVTSIHSDISNSLYFLLVPDNVTLYCPFLEQNALLLSLTVSLSSADIKSDHEVTSLPGLEWQPYFKHYAGRLNISETKSLSYWLIESQNDKDKDPLLLWMNGGPGCSSFFGLLQEHGPFLLSEEKDDLKLHKNPNAWNNFANVVYLETPAGSGFSLNTNYSVSQLNDNVTAEDNLNFLHQFLEAYPEYKGRDFYITGESYGGCLVPTFANHVLLAKEKIELNFKGIAMGNAVTDNQWSNYKEVSLALHGASLTLPVLGQWMREFCPSGFDNLCKGGQVSKKTVKLGEIYANMMSNVNKDHFINAYDINRPCNGIDNLGKYLNQPEVQKALHLAVDGTAVKWQECNDGIYHHYNVCKDITDDVKNIQENNLKILYFYGETDTVCPFIIGDLFTHKIGKNPKTAPWFFDDLYAGTRTTFDGNLTYTTIADCGHMAAAWKPKQTARAVHHFINDISDWNN</sequence>
<dbReference type="PANTHER" id="PTHR11802">
    <property type="entry name" value="SERINE PROTEASE FAMILY S10 SERINE CARBOXYPEPTIDASE"/>
    <property type="match status" value="1"/>
</dbReference>
<dbReference type="SUPFAM" id="SSF53474">
    <property type="entry name" value="alpha/beta-Hydrolases"/>
    <property type="match status" value="1"/>
</dbReference>
<comment type="similarity">
    <text evidence="1 2">Belongs to the peptidase S10 family.</text>
</comment>
<organism evidence="3 4">
    <name type="scientific">Bursaphelenchus xylophilus</name>
    <name type="common">Pinewood nematode worm</name>
    <name type="synonym">Aphelenchoides xylophilus</name>
    <dbReference type="NCBI Taxonomy" id="6326"/>
    <lineage>
        <taxon>Eukaryota</taxon>
        <taxon>Metazoa</taxon>
        <taxon>Ecdysozoa</taxon>
        <taxon>Nematoda</taxon>
        <taxon>Chromadorea</taxon>
        <taxon>Rhabditida</taxon>
        <taxon>Tylenchina</taxon>
        <taxon>Tylenchomorpha</taxon>
        <taxon>Aphelenchoidea</taxon>
        <taxon>Aphelenchoididae</taxon>
        <taxon>Bursaphelenchus</taxon>
    </lineage>
</organism>
<keyword evidence="2" id="KW-0378">Hydrolase</keyword>
<dbReference type="InterPro" id="IPR029058">
    <property type="entry name" value="AB_hydrolase_fold"/>
</dbReference>
<dbReference type="OrthoDB" id="443318at2759"/>
<dbReference type="EMBL" id="CAJFCV020000002">
    <property type="protein sequence ID" value="CAG9100316.1"/>
    <property type="molecule type" value="Genomic_DNA"/>
</dbReference>
<dbReference type="PRINTS" id="PR00724">
    <property type="entry name" value="CRBOXYPTASEC"/>
</dbReference>
<dbReference type="SMR" id="A0A7I8WXV8"/>
<keyword evidence="2" id="KW-0645">Protease</keyword>
<reference evidence="3" key="1">
    <citation type="submission" date="2020-09" db="EMBL/GenBank/DDBJ databases">
        <authorList>
            <person name="Kikuchi T."/>
        </authorList>
    </citation>
    <scope>NUCLEOTIDE SEQUENCE</scope>
    <source>
        <strain evidence="3">Ka4C1</strain>
    </source>
</reference>